<dbReference type="EMBL" id="SPHZ02000002">
    <property type="protein sequence ID" value="KAF0929058.1"/>
    <property type="molecule type" value="Genomic_DNA"/>
</dbReference>
<evidence type="ECO:0000313" key="2">
    <source>
        <dbReference type="Proteomes" id="UP000479710"/>
    </source>
</evidence>
<keyword evidence="2" id="KW-1185">Reference proteome</keyword>
<gene>
    <name evidence="1" type="ORF">E2562_015173</name>
</gene>
<sequence length="205" mass="23833">MPYVIHFGSQPPVMVFEYRSKIYEIQSKKQHKRPSAKAKKERRNLMLEARTLLKESAVAEIKRDIQAAQRLRFKAANRGSSTASLRISIPPAAPKPSTPIVQHMEMELLEALEAIFDNLRRHMSHARRAYSPHPLCNYRRKYHKVQQLHQLVSSCIAQGTVLEEDWSLGAFDLTDKVFKYPNMLEPPYNLFLDEWAHEPPRSRSK</sequence>
<name>A0A6G1EWL4_9ORYZ</name>
<organism evidence="1 2">
    <name type="scientific">Oryza meyeriana var. granulata</name>
    <dbReference type="NCBI Taxonomy" id="110450"/>
    <lineage>
        <taxon>Eukaryota</taxon>
        <taxon>Viridiplantae</taxon>
        <taxon>Streptophyta</taxon>
        <taxon>Embryophyta</taxon>
        <taxon>Tracheophyta</taxon>
        <taxon>Spermatophyta</taxon>
        <taxon>Magnoliopsida</taxon>
        <taxon>Liliopsida</taxon>
        <taxon>Poales</taxon>
        <taxon>Poaceae</taxon>
        <taxon>BOP clade</taxon>
        <taxon>Oryzoideae</taxon>
        <taxon>Oryzeae</taxon>
        <taxon>Oryzinae</taxon>
        <taxon>Oryza</taxon>
        <taxon>Oryza meyeriana</taxon>
    </lineage>
</organism>
<evidence type="ECO:0000313" key="1">
    <source>
        <dbReference type="EMBL" id="KAF0929058.1"/>
    </source>
</evidence>
<reference evidence="1 2" key="1">
    <citation type="submission" date="2019-11" db="EMBL/GenBank/DDBJ databases">
        <title>Whole genome sequence of Oryza granulata.</title>
        <authorList>
            <person name="Li W."/>
        </authorList>
    </citation>
    <scope>NUCLEOTIDE SEQUENCE [LARGE SCALE GENOMIC DNA]</scope>
    <source>
        <strain evidence="2">cv. Menghai</strain>
        <tissue evidence="1">Leaf</tissue>
    </source>
</reference>
<comment type="caution">
    <text evidence="1">The sequence shown here is derived from an EMBL/GenBank/DDBJ whole genome shotgun (WGS) entry which is preliminary data.</text>
</comment>
<dbReference type="Proteomes" id="UP000479710">
    <property type="component" value="Unassembled WGS sequence"/>
</dbReference>
<dbReference type="AlphaFoldDB" id="A0A6G1EWL4"/>
<proteinExistence type="predicted"/>
<protein>
    <submittedName>
        <fullName evidence="1">Uncharacterized protein</fullName>
    </submittedName>
</protein>
<accession>A0A6G1EWL4</accession>